<sequence length="69" mass="7885">MRALVWCVLVLILFQFGTIDSANSLRRPARQAILDNRYNGYQYPRRGNFKDSSGDSHSNERYGMTSGRG</sequence>
<keyword evidence="2" id="KW-0732">Signal</keyword>
<feature type="region of interest" description="Disordered" evidence="1">
    <location>
        <begin position="40"/>
        <end position="69"/>
    </location>
</feature>
<feature type="signal peptide" evidence="2">
    <location>
        <begin position="1"/>
        <end position="21"/>
    </location>
</feature>
<gene>
    <name evidence="3" type="primary">Necator_chrIV.g17141</name>
    <name evidence="3" type="ORF">RB195_003843</name>
</gene>
<proteinExistence type="predicted"/>
<comment type="caution">
    <text evidence="3">The sequence shown here is derived from an EMBL/GenBank/DDBJ whole genome shotgun (WGS) entry which is preliminary data.</text>
</comment>
<evidence type="ECO:0000256" key="1">
    <source>
        <dbReference type="SAM" id="MobiDB-lite"/>
    </source>
</evidence>
<reference evidence="3 4" key="1">
    <citation type="submission" date="2023-08" db="EMBL/GenBank/DDBJ databases">
        <title>A Necator americanus chromosomal reference genome.</title>
        <authorList>
            <person name="Ilik V."/>
            <person name="Petrzelkova K.J."/>
            <person name="Pardy F."/>
            <person name="Fuh T."/>
            <person name="Niatou-Singa F.S."/>
            <person name="Gouil Q."/>
            <person name="Baker L."/>
            <person name="Ritchie M.E."/>
            <person name="Jex A.R."/>
            <person name="Gazzola D."/>
            <person name="Li H."/>
            <person name="Toshio Fujiwara R."/>
            <person name="Zhan B."/>
            <person name="Aroian R.V."/>
            <person name="Pafco B."/>
            <person name="Schwarz E.M."/>
        </authorList>
    </citation>
    <scope>NUCLEOTIDE SEQUENCE [LARGE SCALE GENOMIC DNA]</scope>
    <source>
        <strain evidence="3 4">Aroian</strain>
        <tissue evidence="3">Whole animal</tissue>
    </source>
</reference>
<evidence type="ECO:0000256" key="2">
    <source>
        <dbReference type="SAM" id="SignalP"/>
    </source>
</evidence>
<keyword evidence="4" id="KW-1185">Reference proteome</keyword>
<evidence type="ECO:0000313" key="3">
    <source>
        <dbReference type="EMBL" id="KAK6752678.1"/>
    </source>
</evidence>
<organism evidence="3 4">
    <name type="scientific">Necator americanus</name>
    <name type="common">Human hookworm</name>
    <dbReference type="NCBI Taxonomy" id="51031"/>
    <lineage>
        <taxon>Eukaryota</taxon>
        <taxon>Metazoa</taxon>
        <taxon>Ecdysozoa</taxon>
        <taxon>Nematoda</taxon>
        <taxon>Chromadorea</taxon>
        <taxon>Rhabditida</taxon>
        <taxon>Rhabditina</taxon>
        <taxon>Rhabditomorpha</taxon>
        <taxon>Strongyloidea</taxon>
        <taxon>Ancylostomatidae</taxon>
        <taxon>Bunostominae</taxon>
        <taxon>Necator</taxon>
    </lineage>
</organism>
<dbReference type="Proteomes" id="UP001303046">
    <property type="component" value="Unassembled WGS sequence"/>
</dbReference>
<accession>A0ABR1DR61</accession>
<name>A0ABR1DR61_NECAM</name>
<dbReference type="EMBL" id="JAVFWL010000004">
    <property type="protein sequence ID" value="KAK6752678.1"/>
    <property type="molecule type" value="Genomic_DNA"/>
</dbReference>
<protein>
    <submittedName>
        <fullName evidence="3">Uncharacterized protein</fullName>
    </submittedName>
</protein>
<feature type="compositionally biased region" description="Basic and acidic residues" evidence="1">
    <location>
        <begin position="48"/>
        <end position="60"/>
    </location>
</feature>
<evidence type="ECO:0000313" key="4">
    <source>
        <dbReference type="Proteomes" id="UP001303046"/>
    </source>
</evidence>
<feature type="chain" id="PRO_5047247729" evidence="2">
    <location>
        <begin position="22"/>
        <end position="69"/>
    </location>
</feature>